<gene>
    <name evidence="4" type="ORF">ACFSCS_03350</name>
</gene>
<evidence type="ECO:0000259" key="3">
    <source>
        <dbReference type="PROSITE" id="PS50093"/>
    </source>
</evidence>
<feature type="domain" description="PKD" evidence="3">
    <location>
        <begin position="867"/>
        <end position="954"/>
    </location>
</feature>
<dbReference type="PROSITE" id="PS50093">
    <property type="entry name" value="PKD"/>
    <property type="match status" value="2"/>
</dbReference>
<keyword evidence="1" id="KW-0732">Signal</keyword>
<dbReference type="Pfam" id="PF13385">
    <property type="entry name" value="Laminin_G_3"/>
    <property type="match status" value="1"/>
</dbReference>
<dbReference type="Gene3D" id="2.60.40.10">
    <property type="entry name" value="Immunoglobulins"/>
    <property type="match status" value="3"/>
</dbReference>
<evidence type="ECO:0000313" key="4">
    <source>
        <dbReference type="EMBL" id="MFD1889223.1"/>
    </source>
</evidence>
<evidence type="ECO:0000259" key="2">
    <source>
        <dbReference type="PROSITE" id="PS50025"/>
    </source>
</evidence>
<dbReference type="SUPFAM" id="SSF49265">
    <property type="entry name" value="Fibronectin type III"/>
    <property type="match status" value="1"/>
</dbReference>
<dbReference type="InterPro" id="IPR035986">
    <property type="entry name" value="PKD_dom_sf"/>
</dbReference>
<dbReference type="Gene3D" id="2.60.120.560">
    <property type="entry name" value="Exo-inulinase, domain 1"/>
    <property type="match status" value="1"/>
</dbReference>
<feature type="domain" description="PKD" evidence="3">
    <location>
        <begin position="783"/>
        <end position="866"/>
    </location>
</feature>
<comment type="caution">
    <text evidence="4">The sequence shown here is derived from an EMBL/GenBank/DDBJ whole genome shotgun (WGS) entry which is preliminary data.</text>
</comment>
<dbReference type="Gene3D" id="2.60.120.200">
    <property type="match status" value="1"/>
</dbReference>
<reference evidence="5" key="1">
    <citation type="journal article" date="2019" name="Int. J. Syst. Evol. Microbiol.">
        <title>The Global Catalogue of Microorganisms (GCM) 10K type strain sequencing project: providing services to taxonomists for standard genome sequencing and annotation.</title>
        <authorList>
            <consortium name="The Broad Institute Genomics Platform"/>
            <consortium name="The Broad Institute Genome Sequencing Center for Infectious Disease"/>
            <person name="Wu L."/>
            <person name="Ma J."/>
        </authorList>
    </citation>
    <scope>NUCLEOTIDE SEQUENCE [LARGE SCALE GENOMIC DNA]</scope>
    <source>
        <strain evidence="5">CAIM 431</strain>
    </source>
</reference>
<evidence type="ECO:0000313" key="5">
    <source>
        <dbReference type="Proteomes" id="UP001597326"/>
    </source>
</evidence>
<dbReference type="PANTHER" id="PTHR31778:SF2">
    <property type="entry name" value="BUD SITE SELECTION PROTEIN RAX2"/>
    <property type="match status" value="1"/>
</dbReference>
<dbReference type="InterPro" id="IPR013783">
    <property type="entry name" value="Ig-like_fold"/>
</dbReference>
<dbReference type="SUPFAM" id="SSF63825">
    <property type="entry name" value="YWTD domain"/>
    <property type="match status" value="1"/>
</dbReference>
<dbReference type="SMART" id="SM00089">
    <property type="entry name" value="PKD"/>
    <property type="match status" value="2"/>
</dbReference>
<dbReference type="EMBL" id="JBHUFZ010000008">
    <property type="protein sequence ID" value="MFD1889223.1"/>
    <property type="molecule type" value="Genomic_DNA"/>
</dbReference>
<feature type="signal peptide" evidence="1">
    <location>
        <begin position="1"/>
        <end position="35"/>
    </location>
</feature>
<dbReference type="PANTHER" id="PTHR31778">
    <property type="entry name" value="BUD SITE SELECTION PROTEIN RAX2"/>
    <property type="match status" value="1"/>
</dbReference>
<dbReference type="CDD" id="cd00110">
    <property type="entry name" value="LamG"/>
    <property type="match status" value="1"/>
</dbReference>
<name>A0ABW4RUD6_9ACTN</name>
<dbReference type="InterPro" id="IPR001791">
    <property type="entry name" value="Laminin_G"/>
</dbReference>
<feature type="domain" description="Laminin G" evidence="2">
    <location>
        <begin position="607"/>
        <end position="795"/>
    </location>
</feature>
<evidence type="ECO:0000256" key="1">
    <source>
        <dbReference type="SAM" id="SignalP"/>
    </source>
</evidence>
<dbReference type="PROSITE" id="PS50025">
    <property type="entry name" value="LAM_G_DOMAIN"/>
    <property type="match status" value="1"/>
</dbReference>
<dbReference type="InterPro" id="IPR006311">
    <property type="entry name" value="TAT_signal"/>
</dbReference>
<dbReference type="RefSeq" id="WP_343872212.1">
    <property type="nucleotide sequence ID" value="NZ_BAAAIX010000007.1"/>
</dbReference>
<dbReference type="InterPro" id="IPR036116">
    <property type="entry name" value="FN3_sf"/>
</dbReference>
<dbReference type="SUPFAM" id="SSF49299">
    <property type="entry name" value="PKD domain"/>
    <property type="match status" value="2"/>
</dbReference>
<dbReference type="Pfam" id="PF18911">
    <property type="entry name" value="PKD_4"/>
    <property type="match status" value="2"/>
</dbReference>
<protein>
    <submittedName>
        <fullName evidence="4">PKD domain-containing protein</fullName>
    </submittedName>
</protein>
<proteinExistence type="predicted"/>
<dbReference type="SUPFAM" id="SSF49899">
    <property type="entry name" value="Concanavalin A-like lectins/glucanases"/>
    <property type="match status" value="1"/>
</dbReference>
<dbReference type="CDD" id="cd00146">
    <property type="entry name" value="PKD"/>
    <property type="match status" value="2"/>
</dbReference>
<dbReference type="InterPro" id="IPR000601">
    <property type="entry name" value="PKD_dom"/>
</dbReference>
<organism evidence="4 5">
    <name type="scientific">Luteococcus peritonei</name>
    <dbReference type="NCBI Taxonomy" id="88874"/>
    <lineage>
        <taxon>Bacteria</taxon>
        <taxon>Bacillati</taxon>
        <taxon>Actinomycetota</taxon>
        <taxon>Actinomycetes</taxon>
        <taxon>Propionibacteriales</taxon>
        <taxon>Propionibacteriaceae</taxon>
        <taxon>Luteococcus</taxon>
    </lineage>
</organism>
<dbReference type="InterPro" id="IPR022409">
    <property type="entry name" value="PKD/Chitinase_dom"/>
</dbReference>
<dbReference type="InterPro" id="IPR013320">
    <property type="entry name" value="ConA-like_dom_sf"/>
</dbReference>
<sequence length="1158" mass="118698">MSPTTIRRRLRGAAGLAVTGAMALGALLAAVPAQAVPSDYEVIERRSTGVTSDALPTTQIDGVAWDQKIAGGRVFVGGEFATARPAGAAPGTSLSPRANLLAYDISTGVLDEAFRADTDAAVNVLALSPDSTRLYVGGAFTSLAGQKRYRIAAINTADGSLVADFAPRLDASVNAIVVTDQAVYVGGVFSTANGVGRTRLAAFSPTDGALLGWAPTANRNVKAMTITPDGSRVVVGGQFSTVNGAASPGTASIDAVTGTLYPFALNQVVRNGTANTGVYSLTQDGTNIIGTAFNYGEGLYEGVFMVEPVSGAIRWLADCHGDSYDATAMGGQVYSVSHHHNCSNVGSFPQFTPDVYKRADAWTYEATGTVRTNSQSGYSNFAGQGAPSQVDWYPDLAAGSYTGQSQAAWTSENDGTYLVLGGEFPKVNGAGQQGLVRFAVPGTAPSKDGPVVGGSSLVPTINAKGTTAALTWKSSWDRDNMALSYQIYRDDRLATPLATVKGDSLWWDRPTMGYVDTTMVPGKTYTYWIWAVDGDGNRVRGNNVTVTAGEPVPADLYYGVAMAASPSHYWRLSETSGSFSDTAGATPLTAYSGITRGQPGILAGDAAALFGGGTSGYAAATIAEAAPASYTSEVWIRTTSTSGGMILDFGNRSSGTSTLWDRTLSMTSDGRLAMDVLSGGVRRAVVSTTSHNDGGWHHVATSLSGSGMKLYVDGSLVASDAGVTSARAFTGYWRLGGDSVTGMASAPASRFFKGSIDEVAVHPTELSAETIREHARTGGAPVANTAPVAAFTSSCTGDSCSFDATGSSDAEGEVTSWEWTFGDGTTASTATVRHTWLNSGSYPVNLTVTDDMGARTTISRTVDMVVANKAPVAAFTTTTEGLAVAVDGSASTDDGTVEAWAWDFGDGATATGATARHDYAAPGTYTIRLTVADDAGLRTTTSRQVIVLAAGGVVAADSFSQAETRWGTADVGGAWTYPAGGSLFRTDGSAGLVTLNAGAGATAALAGVSATDLTATADVTIDKVTTGGGVNLMLAGRRTGSSEYRAKLRLLSDGTARIAAVRVVNGTETVLKEAVVAGGYQAGRPLHLSLELTGAGTTTVLARAWSGETMPATGASATDASPELQSAGSVGVVGYASGSATTAPFTLAIDNLTVVKKA</sequence>
<dbReference type="SMART" id="SM00282">
    <property type="entry name" value="LamG"/>
    <property type="match status" value="1"/>
</dbReference>
<keyword evidence="5" id="KW-1185">Reference proteome</keyword>
<feature type="chain" id="PRO_5046243908" evidence="1">
    <location>
        <begin position="36"/>
        <end position="1158"/>
    </location>
</feature>
<dbReference type="PROSITE" id="PS51318">
    <property type="entry name" value="TAT"/>
    <property type="match status" value="1"/>
</dbReference>
<dbReference type="Proteomes" id="UP001597326">
    <property type="component" value="Unassembled WGS sequence"/>
</dbReference>
<accession>A0ABW4RUD6</accession>